<keyword evidence="5" id="KW-0489">Methyltransferase</keyword>
<comment type="similarity">
    <text evidence="2">Belongs to the tRNA methyltransferase O family.</text>
</comment>
<evidence type="ECO:0000256" key="1">
    <source>
        <dbReference type="ARBA" id="ARBA00022691"/>
    </source>
</evidence>
<evidence type="ECO:0000256" key="2">
    <source>
        <dbReference type="ARBA" id="ARBA00033753"/>
    </source>
</evidence>
<evidence type="ECO:0000259" key="4">
    <source>
        <dbReference type="PROSITE" id="PS51668"/>
    </source>
</evidence>
<dbReference type="PANTHER" id="PTHR12818:SF0">
    <property type="entry name" value="TRNA (ADENINE(37)-N6)-METHYLTRANSFERASE"/>
    <property type="match status" value="1"/>
</dbReference>
<dbReference type="InterPro" id="IPR023368">
    <property type="entry name" value="UPF0066_cons_site"/>
</dbReference>
<evidence type="ECO:0000256" key="3">
    <source>
        <dbReference type="SAM" id="MobiDB-lite"/>
    </source>
</evidence>
<evidence type="ECO:0000313" key="5">
    <source>
        <dbReference type="EMBL" id="TWD84242.1"/>
    </source>
</evidence>
<dbReference type="PANTHER" id="PTHR12818">
    <property type="entry name" value="TRNA (ADENINE(37)-N6)-METHYLTRANSFERASE"/>
    <property type="match status" value="1"/>
</dbReference>
<dbReference type="OrthoDB" id="9804309at2"/>
<protein>
    <submittedName>
        <fullName evidence="5">tRNA-Thr(GGU) m(6)t(6)A37 methyltransferase TsaA</fullName>
    </submittedName>
</protein>
<dbReference type="Gene3D" id="2.40.30.70">
    <property type="entry name" value="YaeB-like"/>
    <property type="match status" value="1"/>
</dbReference>
<evidence type="ECO:0000313" key="6">
    <source>
        <dbReference type="Proteomes" id="UP000318380"/>
    </source>
</evidence>
<organism evidence="5 6">
    <name type="scientific">Kribbella amoyensis</name>
    <dbReference type="NCBI Taxonomy" id="996641"/>
    <lineage>
        <taxon>Bacteria</taxon>
        <taxon>Bacillati</taxon>
        <taxon>Actinomycetota</taxon>
        <taxon>Actinomycetes</taxon>
        <taxon>Propionibacteriales</taxon>
        <taxon>Kribbellaceae</taxon>
        <taxon>Kribbella</taxon>
    </lineage>
</organism>
<keyword evidence="6" id="KW-1185">Reference proteome</keyword>
<keyword evidence="5" id="KW-0808">Transferase</keyword>
<proteinExistence type="inferred from homology"/>
<feature type="domain" description="TsaA-like" evidence="4">
    <location>
        <begin position="7"/>
        <end position="137"/>
    </location>
</feature>
<dbReference type="PROSITE" id="PS01318">
    <property type="entry name" value="TSAA_1"/>
    <property type="match status" value="1"/>
</dbReference>
<dbReference type="InterPro" id="IPR040372">
    <property type="entry name" value="YaeB-like"/>
</dbReference>
<gene>
    <name evidence="5" type="ORF">FB561_5417</name>
</gene>
<comment type="caution">
    <text evidence="5">The sequence shown here is derived from an EMBL/GenBank/DDBJ whole genome shotgun (WGS) entry which is preliminary data.</text>
</comment>
<dbReference type="AlphaFoldDB" id="A0A561C004"/>
<dbReference type="Proteomes" id="UP000318380">
    <property type="component" value="Unassembled WGS sequence"/>
</dbReference>
<dbReference type="InterPro" id="IPR036414">
    <property type="entry name" value="YaeB_N_sf"/>
</dbReference>
<dbReference type="SUPFAM" id="SSF118196">
    <property type="entry name" value="YaeB-like"/>
    <property type="match status" value="1"/>
</dbReference>
<reference evidence="5 6" key="1">
    <citation type="submission" date="2019-06" db="EMBL/GenBank/DDBJ databases">
        <title>Sequencing the genomes of 1000 actinobacteria strains.</title>
        <authorList>
            <person name="Klenk H.-P."/>
        </authorList>
    </citation>
    <scope>NUCLEOTIDE SEQUENCE [LARGE SCALE GENOMIC DNA]</scope>
    <source>
        <strain evidence="5 6">DSM 24683</strain>
    </source>
</reference>
<dbReference type="GO" id="GO:0008168">
    <property type="term" value="F:methyltransferase activity"/>
    <property type="evidence" value="ECO:0007669"/>
    <property type="project" value="UniProtKB-KW"/>
</dbReference>
<feature type="region of interest" description="Disordered" evidence="3">
    <location>
        <begin position="74"/>
        <end position="93"/>
    </location>
</feature>
<dbReference type="PROSITE" id="PS51668">
    <property type="entry name" value="TSAA_2"/>
    <property type="match status" value="1"/>
</dbReference>
<accession>A0A561C004</accession>
<sequence length="137" mass="14975">MSTDFVLRPIGVVESDLTDLAGAPRQGDEGAPDAWLVLDPAFAEAWQHLVVGDELLLFTWFDRADRETLVVHPRSDVTRPPTGVFSTRSPDRPNPIGLHRITLLAIDAQRLHVGPLEAIDGTPVLDLKPVLGDVADR</sequence>
<dbReference type="GO" id="GO:0032259">
    <property type="term" value="P:methylation"/>
    <property type="evidence" value="ECO:0007669"/>
    <property type="project" value="UniProtKB-KW"/>
</dbReference>
<dbReference type="CDD" id="cd09281">
    <property type="entry name" value="UPF0066"/>
    <property type="match status" value="1"/>
</dbReference>
<keyword evidence="1" id="KW-0949">S-adenosyl-L-methionine</keyword>
<dbReference type="RefSeq" id="WP_145811371.1">
    <property type="nucleotide sequence ID" value="NZ_VIVK01000001.1"/>
</dbReference>
<dbReference type="NCBIfam" id="TIGR00104">
    <property type="entry name" value="tRNA_TsaA"/>
    <property type="match status" value="1"/>
</dbReference>
<name>A0A561C004_9ACTN</name>
<dbReference type="InterPro" id="IPR036413">
    <property type="entry name" value="YaeB-like_sf"/>
</dbReference>
<dbReference type="EMBL" id="VIVK01000001">
    <property type="protein sequence ID" value="TWD84242.1"/>
    <property type="molecule type" value="Genomic_DNA"/>
</dbReference>
<dbReference type="InterPro" id="IPR023370">
    <property type="entry name" value="TrmO-like_N"/>
</dbReference>
<dbReference type="Pfam" id="PF01980">
    <property type="entry name" value="TrmO_N"/>
    <property type="match status" value="1"/>
</dbReference>